<evidence type="ECO:0000256" key="2">
    <source>
        <dbReference type="ARBA" id="ARBA00017228"/>
    </source>
</evidence>
<dbReference type="GO" id="GO:0051539">
    <property type="term" value="F:4 iron, 4 sulfur cluster binding"/>
    <property type="evidence" value="ECO:0007669"/>
    <property type="project" value="UniProtKB-UniRule"/>
</dbReference>
<dbReference type="SFLD" id="SFLDG01082">
    <property type="entry name" value="B12-binding_domain_containing"/>
    <property type="match status" value="1"/>
</dbReference>
<dbReference type="SFLD" id="SFLDG01065">
    <property type="entry name" value="anaerobic_coproporphyrinogen-I"/>
    <property type="match status" value="1"/>
</dbReference>
<dbReference type="SUPFAM" id="SSF102114">
    <property type="entry name" value="Radical SAM enzymes"/>
    <property type="match status" value="1"/>
</dbReference>
<dbReference type="AlphaFoldDB" id="A0A6I2V1E4"/>
<dbReference type="RefSeq" id="WP_154621533.1">
    <property type="nucleotide sequence ID" value="NZ_CBCTNG010000001.1"/>
</dbReference>
<dbReference type="PANTHER" id="PTHR13932">
    <property type="entry name" value="COPROPORPHYRINIGEN III OXIDASE"/>
    <property type="match status" value="1"/>
</dbReference>
<dbReference type="SMART" id="SM00729">
    <property type="entry name" value="Elp3"/>
    <property type="match status" value="1"/>
</dbReference>
<dbReference type="Gene3D" id="3.80.30.20">
    <property type="entry name" value="tm_1862 like domain"/>
    <property type="match status" value="1"/>
</dbReference>
<dbReference type="SFLD" id="SFLDF00562">
    <property type="entry name" value="HemN-like__clustered_with_heat"/>
    <property type="match status" value="1"/>
</dbReference>
<keyword evidence="3" id="KW-0143">Chaperone</keyword>
<dbReference type="InterPro" id="IPR004559">
    <property type="entry name" value="HemW-like"/>
</dbReference>
<keyword evidence="3" id="KW-0949">S-adenosyl-L-methionine</keyword>
<keyword evidence="3" id="KW-0408">Iron</keyword>
<dbReference type="SFLD" id="SFLDF00288">
    <property type="entry name" value="HemN-like__clustered_with_nucl"/>
    <property type="match status" value="1"/>
</dbReference>
<protein>
    <recommendedName>
        <fullName evidence="2 3">Heme chaperone HemW</fullName>
    </recommendedName>
</protein>
<dbReference type="InterPro" id="IPR034505">
    <property type="entry name" value="Coproporphyrinogen-III_oxidase"/>
</dbReference>
<dbReference type="PROSITE" id="PS51918">
    <property type="entry name" value="RADICAL_SAM"/>
    <property type="match status" value="1"/>
</dbReference>
<dbReference type="NCBIfam" id="TIGR00539">
    <property type="entry name" value="hemN_rel"/>
    <property type="match status" value="1"/>
</dbReference>
<name>A0A6I2V1E4_9FIRM</name>
<dbReference type="GO" id="GO:0005737">
    <property type="term" value="C:cytoplasm"/>
    <property type="evidence" value="ECO:0007669"/>
    <property type="project" value="UniProtKB-SubCell"/>
</dbReference>
<dbReference type="InterPro" id="IPR010723">
    <property type="entry name" value="HemN_C"/>
</dbReference>
<sequence length="383" mass="43563">MVKKRWGVYVHIPFCRKKCFYCDFPSYAGREGDREEYTRALCREIRSQGSSYRLRWGDPATIYIGGGTPTSLPPQCMKDILDALSETFPPAKGREFTVECNPGTVDEAYFQILREGAVNRLSFGVQSFDDRLLQAIGRIHTAGEAAAAVRMARKAGFDNLSLDLMYGLPGQTMADLERSVQQALELAPQHLSIYGLQVEEHTVFWDRRERGELNLPDDEEAERMYDYMTSVLPAHGYARYEISNFARPGFASRHNLAYWQDVPYLGLGAAAHSYLDGRRWESEADLSRYMDQAKRGIRPIHPEEEMTDAVAMEEFCFLALRTAAGISRRRFAEKFGQELDRVYEGAIREMVRKGLLADKGDSVYLTELGMKFGNLVFEAFLLT</sequence>
<dbReference type="Proteomes" id="UP000430222">
    <property type="component" value="Unassembled WGS sequence"/>
</dbReference>
<proteinExistence type="inferred from homology"/>
<dbReference type="PANTHER" id="PTHR13932:SF5">
    <property type="entry name" value="RADICAL S-ADENOSYL METHIONINE DOMAIN-CONTAINING PROTEIN 1, MITOCHONDRIAL"/>
    <property type="match status" value="1"/>
</dbReference>
<keyword evidence="3" id="KW-0963">Cytoplasm</keyword>
<comment type="function">
    <text evidence="3">Probably acts as a heme chaperone, transferring heme to an unknown acceptor. Binds one molecule of heme per monomer, possibly covalently. Binds 1 [4Fe-4S] cluster. The cluster is coordinated with 3 cysteines and an exchangeable S-adenosyl-L-methionine.</text>
</comment>
<dbReference type="InterPro" id="IPR007197">
    <property type="entry name" value="rSAM"/>
</dbReference>
<keyword evidence="6" id="KW-1185">Reference proteome</keyword>
<keyword evidence="3" id="KW-0479">Metal-binding</keyword>
<dbReference type="InterPro" id="IPR058240">
    <property type="entry name" value="rSAM_sf"/>
</dbReference>
<dbReference type="EMBL" id="VUNL01000015">
    <property type="protein sequence ID" value="MSV25771.1"/>
    <property type="molecule type" value="Genomic_DNA"/>
</dbReference>
<dbReference type="InterPro" id="IPR006638">
    <property type="entry name" value="Elp3/MiaA/NifB-like_rSAM"/>
</dbReference>
<organism evidence="5 6">
    <name type="scientific">Selenomonas montiformis</name>
    <dbReference type="NCBI Taxonomy" id="2652285"/>
    <lineage>
        <taxon>Bacteria</taxon>
        <taxon>Bacillati</taxon>
        <taxon>Bacillota</taxon>
        <taxon>Negativicutes</taxon>
        <taxon>Selenomonadales</taxon>
        <taxon>Selenomonadaceae</taxon>
        <taxon>Selenomonas</taxon>
    </lineage>
</organism>
<evidence type="ECO:0000313" key="5">
    <source>
        <dbReference type="EMBL" id="MSV25771.1"/>
    </source>
</evidence>
<reference evidence="5 6" key="1">
    <citation type="submission" date="2019-08" db="EMBL/GenBank/DDBJ databases">
        <title>In-depth cultivation of the pig gut microbiome towards novel bacterial diversity and tailored functional studies.</title>
        <authorList>
            <person name="Wylensek D."/>
            <person name="Hitch T.C.A."/>
            <person name="Clavel T."/>
        </authorList>
    </citation>
    <scope>NUCLEOTIDE SEQUENCE [LARGE SCALE GENOMIC DNA]</scope>
    <source>
        <strain evidence="6">WCA-380-WT-3B3</strain>
    </source>
</reference>
<accession>A0A6I2V1E4</accession>
<evidence type="ECO:0000256" key="3">
    <source>
        <dbReference type="RuleBase" id="RU364116"/>
    </source>
</evidence>
<comment type="similarity">
    <text evidence="1">Belongs to the anaerobic coproporphyrinogen-III oxidase family. HemW subfamily.</text>
</comment>
<dbReference type="SFLD" id="SFLDS00029">
    <property type="entry name" value="Radical_SAM"/>
    <property type="match status" value="1"/>
</dbReference>
<dbReference type="Pfam" id="PF06969">
    <property type="entry name" value="HemN_C"/>
    <property type="match status" value="1"/>
</dbReference>
<dbReference type="GO" id="GO:0006779">
    <property type="term" value="P:porphyrin-containing compound biosynthetic process"/>
    <property type="evidence" value="ECO:0007669"/>
    <property type="project" value="InterPro"/>
</dbReference>
<comment type="subcellular location">
    <subcellularLocation>
        <location evidence="3">Cytoplasm</location>
    </subcellularLocation>
</comment>
<dbReference type="InterPro" id="IPR023404">
    <property type="entry name" value="rSAM_horseshoe"/>
</dbReference>
<evidence type="ECO:0000313" key="6">
    <source>
        <dbReference type="Proteomes" id="UP000430222"/>
    </source>
</evidence>
<evidence type="ECO:0000259" key="4">
    <source>
        <dbReference type="PROSITE" id="PS51918"/>
    </source>
</evidence>
<dbReference type="Pfam" id="PF04055">
    <property type="entry name" value="Radical_SAM"/>
    <property type="match status" value="1"/>
</dbReference>
<dbReference type="CDD" id="cd01335">
    <property type="entry name" value="Radical_SAM"/>
    <property type="match status" value="1"/>
</dbReference>
<keyword evidence="3" id="KW-0411">Iron-sulfur</keyword>
<comment type="caution">
    <text evidence="5">The sequence shown here is derived from an EMBL/GenBank/DDBJ whole genome shotgun (WGS) entry which is preliminary data.</text>
</comment>
<keyword evidence="3" id="KW-0004">4Fe-4S</keyword>
<keyword evidence="3" id="KW-0349">Heme</keyword>
<dbReference type="GO" id="GO:0004109">
    <property type="term" value="F:coproporphyrinogen oxidase activity"/>
    <property type="evidence" value="ECO:0007669"/>
    <property type="project" value="InterPro"/>
</dbReference>
<evidence type="ECO:0000256" key="1">
    <source>
        <dbReference type="ARBA" id="ARBA00006100"/>
    </source>
</evidence>
<dbReference type="GO" id="GO:0046872">
    <property type="term" value="F:metal ion binding"/>
    <property type="evidence" value="ECO:0007669"/>
    <property type="project" value="UniProtKB-UniRule"/>
</dbReference>
<feature type="domain" description="Radical SAM core" evidence="4">
    <location>
        <begin position="1"/>
        <end position="238"/>
    </location>
</feature>
<gene>
    <name evidence="5" type="primary">hemW</name>
    <name evidence="5" type="ORF">FYJ78_11490</name>
</gene>